<accession>A0ABR7RBK1</accession>
<proteinExistence type="predicted"/>
<dbReference type="EMBL" id="JACTUZ010000123">
    <property type="protein sequence ID" value="MBC9179150.1"/>
    <property type="molecule type" value="Genomic_DNA"/>
</dbReference>
<protein>
    <submittedName>
        <fullName evidence="1">Uncharacterized protein</fullName>
    </submittedName>
</protein>
<keyword evidence="2" id="KW-1185">Reference proteome</keyword>
<comment type="caution">
    <text evidence="1">The sequence shown here is derived from an EMBL/GenBank/DDBJ whole genome shotgun (WGS) entry which is preliminary data.</text>
</comment>
<evidence type="ECO:0000313" key="1">
    <source>
        <dbReference type="EMBL" id="MBC9179150.1"/>
    </source>
</evidence>
<sequence length="50" mass="5420">MRKTTHLKRLLKASKLCCSRQAPMTGWARNIAAAVKVPVIIDGTPASATR</sequence>
<organism evidence="1 2">
    <name type="scientific">Pseudoroseomonas ludipueritiae</name>
    <dbReference type="NCBI Taxonomy" id="198093"/>
    <lineage>
        <taxon>Bacteria</taxon>
        <taxon>Pseudomonadati</taxon>
        <taxon>Pseudomonadota</taxon>
        <taxon>Alphaproteobacteria</taxon>
        <taxon>Acetobacterales</taxon>
        <taxon>Acetobacteraceae</taxon>
        <taxon>Pseudoroseomonas</taxon>
    </lineage>
</organism>
<dbReference type="Proteomes" id="UP000603940">
    <property type="component" value="Unassembled WGS sequence"/>
</dbReference>
<reference evidence="1 2" key="1">
    <citation type="journal article" date="2009" name="Int. J. Syst. Evol. Microbiol.">
        <title>Transfer of Teichococcus ludipueritiae and Muricoccus roseus to the genus Roseomonas, as Roseomonas ludipueritiae comb. nov. and Roseomonas rosea comb. nov., respectively, and emended description of the genus Roseomonas.</title>
        <authorList>
            <person name="Sanchez-Porro C."/>
            <person name="Gallego V."/>
            <person name="Busse H.J."/>
            <person name="Kampfer P."/>
            <person name="Ventosa A."/>
        </authorList>
    </citation>
    <scope>NUCLEOTIDE SEQUENCE [LARGE SCALE GENOMIC DNA]</scope>
    <source>
        <strain evidence="1 2">DSM 14915</strain>
    </source>
</reference>
<name>A0ABR7RBK1_9PROT</name>
<dbReference type="RefSeq" id="WP_187780202.1">
    <property type="nucleotide sequence ID" value="NZ_JACTUZ010000123.1"/>
</dbReference>
<evidence type="ECO:0000313" key="2">
    <source>
        <dbReference type="Proteomes" id="UP000603940"/>
    </source>
</evidence>
<gene>
    <name evidence="1" type="ORF">IBL25_19610</name>
</gene>